<evidence type="ECO:0000256" key="1">
    <source>
        <dbReference type="ARBA" id="ARBA00007788"/>
    </source>
</evidence>
<feature type="domain" description="RNA polymerase sigma-70" evidence="8">
    <location>
        <begin position="274"/>
        <end position="300"/>
    </location>
</feature>
<feature type="domain" description="RNA polymerase sigma-70" evidence="7">
    <location>
        <begin position="109"/>
        <end position="122"/>
    </location>
</feature>
<reference evidence="9 12" key="2">
    <citation type="submission" date="2018-10" db="EMBL/GenBank/DDBJ databases">
        <title>Sequencing the genomes of 1000 actinobacteria strains.</title>
        <authorList>
            <person name="Klenk H.-P."/>
        </authorList>
    </citation>
    <scope>NUCLEOTIDE SEQUENCE [LARGE SCALE GENOMIC DNA]</scope>
    <source>
        <strain evidence="9 12">DSM 45119</strain>
    </source>
</reference>
<dbReference type="PROSITE" id="PS00716">
    <property type="entry name" value="SIGMA70_2"/>
    <property type="match status" value="1"/>
</dbReference>
<dbReference type="PANTHER" id="PTHR30603:SF60">
    <property type="entry name" value="RNA POLYMERASE SIGMA FACTOR RPOD"/>
    <property type="match status" value="1"/>
</dbReference>
<dbReference type="GO" id="GO:0006352">
    <property type="term" value="P:DNA-templated transcription initiation"/>
    <property type="evidence" value="ECO:0007669"/>
    <property type="project" value="InterPro"/>
</dbReference>
<evidence type="ECO:0000313" key="11">
    <source>
        <dbReference type="Proteomes" id="UP000199398"/>
    </source>
</evidence>
<dbReference type="InterPro" id="IPR009042">
    <property type="entry name" value="RNA_pol_sigma70_r1_2"/>
</dbReference>
<evidence type="ECO:0000256" key="4">
    <source>
        <dbReference type="ARBA" id="ARBA00023125"/>
    </source>
</evidence>
<accession>A0A1I5G6R0</accession>
<dbReference type="Pfam" id="PF04542">
    <property type="entry name" value="Sigma70_r2"/>
    <property type="match status" value="1"/>
</dbReference>
<dbReference type="PANTHER" id="PTHR30603">
    <property type="entry name" value="RNA POLYMERASE SIGMA FACTOR RPO"/>
    <property type="match status" value="1"/>
</dbReference>
<dbReference type="InterPro" id="IPR013324">
    <property type="entry name" value="RNA_pol_sigma_r3/r4-like"/>
</dbReference>
<comment type="similarity">
    <text evidence="1 6">Belongs to the sigma-70 factor family.</text>
</comment>
<organism evidence="10 11">
    <name type="scientific">Saccharopolyspora antimicrobica</name>
    <dbReference type="NCBI Taxonomy" id="455193"/>
    <lineage>
        <taxon>Bacteria</taxon>
        <taxon>Bacillati</taxon>
        <taxon>Actinomycetota</taxon>
        <taxon>Actinomycetes</taxon>
        <taxon>Pseudonocardiales</taxon>
        <taxon>Pseudonocardiaceae</taxon>
        <taxon>Saccharopolyspora</taxon>
    </lineage>
</organism>
<keyword evidence="2 6" id="KW-0805">Transcription regulation</keyword>
<evidence type="ECO:0000259" key="8">
    <source>
        <dbReference type="PROSITE" id="PS00716"/>
    </source>
</evidence>
<dbReference type="InterPro" id="IPR050239">
    <property type="entry name" value="Sigma-70_RNA_pol_init_factors"/>
</dbReference>
<dbReference type="InterPro" id="IPR007630">
    <property type="entry name" value="RNA_pol_sigma70_r4"/>
</dbReference>
<dbReference type="Gene3D" id="1.10.10.10">
    <property type="entry name" value="Winged helix-like DNA-binding domain superfamily/Winged helix DNA-binding domain"/>
    <property type="match status" value="2"/>
</dbReference>
<evidence type="ECO:0000313" key="9">
    <source>
        <dbReference type="EMBL" id="RKT83905.1"/>
    </source>
</evidence>
<evidence type="ECO:0000313" key="12">
    <source>
        <dbReference type="Proteomes" id="UP000270697"/>
    </source>
</evidence>
<dbReference type="FunFam" id="1.10.601.10:FF:000001">
    <property type="entry name" value="RNA polymerase sigma factor SigA"/>
    <property type="match status" value="1"/>
</dbReference>
<dbReference type="Proteomes" id="UP000199398">
    <property type="component" value="Unassembled WGS sequence"/>
</dbReference>
<protein>
    <recommendedName>
        <fullName evidence="6">RNA polymerase sigma factor</fullName>
    </recommendedName>
</protein>
<dbReference type="PRINTS" id="PR00046">
    <property type="entry name" value="SIGMA70FCT"/>
</dbReference>
<dbReference type="EMBL" id="RBXX01000002">
    <property type="protein sequence ID" value="RKT83905.1"/>
    <property type="molecule type" value="Genomic_DNA"/>
</dbReference>
<keyword evidence="4 6" id="KW-0238">DNA-binding</keyword>
<sequence>MAAPPLDIDDVPGTERPATAVDPVRLYLSGIGRAELLDHAAETDLAQRVAAGLSAEELLAEELPAARRDELRAVAEDGRAARAALVEANLRLVVSIAKRYTGRGLPLLDLIQEGNLGLLRAVEKYDHSPGFRFATYATWWIRKAISRALANQSRTIRLPVHVTDQLARVARQRRDLSAQLGRTPGHHELAAALDVPLHQLLELLALAQEPLSLDQPIGPDGATLNDLIARSDDPNAPGTSLLRNEIESVLETLSAREQQVIRLRCGLDDGQQRTLAEIGDELGVTRERIRQLEHRVLRKLREPARADRLLAYVG</sequence>
<dbReference type="STRING" id="455193.SAMN05421805_112120"/>
<comment type="function">
    <text evidence="6">Sigma factors are initiation factors that promote the attachment of RNA polymerase to specific initiation sites and are then released.</text>
</comment>
<dbReference type="InterPro" id="IPR036388">
    <property type="entry name" value="WH-like_DNA-bd_sf"/>
</dbReference>
<keyword evidence="12" id="KW-1185">Reference proteome</keyword>
<dbReference type="GO" id="GO:0003677">
    <property type="term" value="F:DNA binding"/>
    <property type="evidence" value="ECO:0007669"/>
    <property type="project" value="UniProtKB-KW"/>
</dbReference>
<dbReference type="NCBIfam" id="TIGR02937">
    <property type="entry name" value="sigma70-ECF"/>
    <property type="match status" value="1"/>
</dbReference>
<evidence type="ECO:0000256" key="5">
    <source>
        <dbReference type="ARBA" id="ARBA00023163"/>
    </source>
</evidence>
<evidence type="ECO:0000256" key="3">
    <source>
        <dbReference type="ARBA" id="ARBA00023082"/>
    </source>
</evidence>
<dbReference type="Pfam" id="PF04545">
    <property type="entry name" value="Sigma70_r4"/>
    <property type="match status" value="1"/>
</dbReference>
<dbReference type="InterPro" id="IPR013325">
    <property type="entry name" value="RNA_pol_sigma_r2"/>
</dbReference>
<evidence type="ECO:0000256" key="6">
    <source>
        <dbReference type="RuleBase" id="RU362124"/>
    </source>
</evidence>
<dbReference type="EMBL" id="FOUP01000012">
    <property type="protein sequence ID" value="SFO31532.1"/>
    <property type="molecule type" value="Genomic_DNA"/>
</dbReference>
<evidence type="ECO:0000313" key="10">
    <source>
        <dbReference type="EMBL" id="SFO31532.1"/>
    </source>
</evidence>
<dbReference type="Pfam" id="PF00140">
    <property type="entry name" value="Sigma70_r1_2"/>
    <property type="match status" value="1"/>
</dbReference>
<dbReference type="Proteomes" id="UP000270697">
    <property type="component" value="Unassembled WGS sequence"/>
</dbReference>
<proteinExistence type="inferred from homology"/>
<dbReference type="PROSITE" id="PS00715">
    <property type="entry name" value="SIGMA70_1"/>
    <property type="match status" value="1"/>
</dbReference>
<evidence type="ECO:0000256" key="2">
    <source>
        <dbReference type="ARBA" id="ARBA00023015"/>
    </source>
</evidence>
<name>A0A1I5G6R0_9PSEU</name>
<dbReference type="SUPFAM" id="SSF88946">
    <property type="entry name" value="Sigma2 domain of RNA polymerase sigma factors"/>
    <property type="match status" value="1"/>
</dbReference>
<dbReference type="SUPFAM" id="SSF88659">
    <property type="entry name" value="Sigma3 and sigma4 domains of RNA polymerase sigma factors"/>
    <property type="match status" value="2"/>
</dbReference>
<dbReference type="AlphaFoldDB" id="A0A1I5G6R0"/>
<dbReference type="Gene3D" id="1.10.601.10">
    <property type="entry name" value="RNA Polymerase Primary Sigma Factor"/>
    <property type="match status" value="1"/>
</dbReference>
<evidence type="ECO:0000259" key="7">
    <source>
        <dbReference type="PROSITE" id="PS00715"/>
    </source>
</evidence>
<gene>
    <name evidence="9" type="ORF">ATL45_2200</name>
    <name evidence="10" type="ORF">SAMN05421805_112120</name>
</gene>
<keyword evidence="3 6" id="KW-0731">Sigma factor</keyword>
<dbReference type="CDD" id="cd06171">
    <property type="entry name" value="Sigma70_r4"/>
    <property type="match status" value="1"/>
</dbReference>
<dbReference type="Pfam" id="PF04539">
    <property type="entry name" value="Sigma70_r3"/>
    <property type="match status" value="1"/>
</dbReference>
<dbReference type="InterPro" id="IPR007624">
    <property type="entry name" value="RNA_pol_sigma70_r3"/>
</dbReference>
<dbReference type="InterPro" id="IPR007627">
    <property type="entry name" value="RNA_pol_sigma70_r2"/>
</dbReference>
<dbReference type="InterPro" id="IPR000943">
    <property type="entry name" value="RNA_pol_sigma70"/>
</dbReference>
<keyword evidence="5 6" id="KW-0804">Transcription</keyword>
<dbReference type="InterPro" id="IPR014284">
    <property type="entry name" value="RNA_pol_sigma-70_dom"/>
</dbReference>
<reference evidence="10 11" key="1">
    <citation type="submission" date="2016-10" db="EMBL/GenBank/DDBJ databases">
        <authorList>
            <person name="de Groot N.N."/>
        </authorList>
    </citation>
    <scope>NUCLEOTIDE SEQUENCE [LARGE SCALE GENOMIC DNA]</scope>
    <source>
        <strain evidence="10 11">CPCC 201259</strain>
    </source>
</reference>
<dbReference type="GO" id="GO:0016987">
    <property type="term" value="F:sigma factor activity"/>
    <property type="evidence" value="ECO:0007669"/>
    <property type="project" value="UniProtKB-KW"/>
</dbReference>
<dbReference type="RefSeq" id="WP_177242037.1">
    <property type="nucleotide sequence ID" value="NZ_FOUP01000012.1"/>
</dbReference>